<dbReference type="InterPro" id="IPR042099">
    <property type="entry name" value="ANL_N_sf"/>
</dbReference>
<dbReference type="EMBL" id="CP084166">
    <property type="protein sequence ID" value="UJG41090.1"/>
    <property type="molecule type" value="Genomic_DNA"/>
</dbReference>
<reference evidence="1" key="1">
    <citation type="journal article" date="2022" name="Nat. Microbiol.">
        <title>Unique mobile elements and scalable gene flow at the prokaryote-eukaryote boundary revealed by circularized Asgard archaea genomes.</title>
        <authorList>
            <person name="Wu F."/>
            <person name="Speth D.R."/>
            <person name="Philosof A."/>
            <person name="Cremiere A."/>
            <person name="Narayanan A."/>
            <person name="Barco R.A."/>
            <person name="Connon S.A."/>
            <person name="Amend J.P."/>
            <person name="Antoshechkin I.A."/>
            <person name="Orphan V.J."/>
        </authorList>
    </citation>
    <scope>NUCLEOTIDE SEQUENCE</scope>
    <source>
        <strain evidence="1">PM71</strain>
    </source>
</reference>
<evidence type="ECO:0000313" key="1">
    <source>
        <dbReference type="EMBL" id="UJG41090.1"/>
    </source>
</evidence>
<sequence length="381" mass="43629">MITETKSKTASKNQISDFIEECVNIAIDEQYGSPMMINLAKEKNVKKGDVRNWVELAEFFGNVNPDEFRKSIYHTTTKWAFQWAKKNRYRSTPLVETGGTTGKPKKTVFLEDMTLLPGELDPYDIETPTFPVASQAALQMIDAHKIPRGLNVLSMLPTGPHMAGKWVIKYWDRDMESMIYHIDLDPRFIKVAMMKDPNAAKLYLENMNFQVQNLIEQEFSNIGIVITTGVIIEKMYPIIKKMKEQGNLKAIIHGGVPMSQETHRLVKEELQLPLAGYYGQSLFGPTMQTELPNDNYDLDYYPWERMNMFITKDENDISQRGSYGEEGTVVSQRVSPECVIPALIQYGDYGELIKGKGIYSNRDGIRNPRRILKKDEQLGVY</sequence>
<dbReference type="Gene3D" id="3.40.50.12780">
    <property type="entry name" value="N-terminal domain of ligase-like"/>
    <property type="match status" value="1"/>
</dbReference>
<dbReference type="AlphaFoldDB" id="A0A9Y1BLT5"/>
<dbReference type="Proteomes" id="UP001201020">
    <property type="component" value="Chromosome"/>
</dbReference>
<proteinExistence type="predicted"/>
<accession>A0A9Y1BLT5</accession>
<organism evidence="1">
    <name type="scientific">Candidatus Heimdallarchaeum aukensis</name>
    <dbReference type="NCBI Taxonomy" id="2876573"/>
    <lineage>
        <taxon>Archaea</taxon>
        <taxon>Promethearchaeati</taxon>
        <taxon>Candidatus Heimdallarchaeota</taxon>
        <taxon>Candidatus Heimdallarchaeia (ex Rinke et al. 2021) (nom. nud.)</taxon>
        <taxon>Candidatus Heimdallarchaeales</taxon>
        <taxon>Candidatus Heimdallarchaeaceae</taxon>
        <taxon>Candidatus Heimdallarchaeum</taxon>
    </lineage>
</organism>
<gene>
    <name evidence="1" type="ORF">K9W45_01190</name>
</gene>
<name>A0A9Y1BLT5_9ARCH</name>
<protein>
    <submittedName>
        <fullName evidence="1">Uncharacterized protein</fullName>
    </submittedName>
</protein>